<keyword evidence="2 5" id="KW-0812">Transmembrane</keyword>
<evidence type="ECO:0000313" key="7">
    <source>
        <dbReference type="EMBL" id="MBD2149496.1"/>
    </source>
</evidence>
<evidence type="ECO:0000313" key="8">
    <source>
        <dbReference type="Proteomes" id="UP000631421"/>
    </source>
</evidence>
<reference evidence="7" key="2">
    <citation type="submission" date="2020-08" db="EMBL/GenBank/DDBJ databases">
        <authorList>
            <person name="Chen M."/>
            <person name="Teng W."/>
            <person name="Zhao L."/>
            <person name="Hu C."/>
            <person name="Zhou Y."/>
            <person name="Han B."/>
            <person name="Song L."/>
            <person name="Shu W."/>
        </authorList>
    </citation>
    <scope>NUCLEOTIDE SEQUENCE</scope>
    <source>
        <strain evidence="7">FACHB-1277</strain>
    </source>
</reference>
<evidence type="ECO:0000256" key="3">
    <source>
        <dbReference type="ARBA" id="ARBA00022989"/>
    </source>
</evidence>
<dbReference type="Pfam" id="PF01694">
    <property type="entry name" value="Rhomboid"/>
    <property type="match status" value="1"/>
</dbReference>
<dbReference type="AlphaFoldDB" id="A0A926Z4R8"/>
<dbReference type="EMBL" id="JACJPY010000009">
    <property type="protein sequence ID" value="MBD2149496.1"/>
    <property type="molecule type" value="Genomic_DNA"/>
</dbReference>
<feature type="transmembrane region" description="Helical" evidence="5">
    <location>
        <begin position="190"/>
        <end position="211"/>
    </location>
</feature>
<feature type="transmembrane region" description="Helical" evidence="5">
    <location>
        <begin position="123"/>
        <end position="142"/>
    </location>
</feature>
<dbReference type="Proteomes" id="UP000631421">
    <property type="component" value="Unassembled WGS sequence"/>
</dbReference>
<evidence type="ECO:0000256" key="5">
    <source>
        <dbReference type="SAM" id="Phobius"/>
    </source>
</evidence>
<feature type="transmembrane region" description="Helical" evidence="5">
    <location>
        <begin position="69"/>
        <end position="88"/>
    </location>
</feature>
<keyword evidence="7" id="KW-0645">Protease</keyword>
<reference evidence="7" key="1">
    <citation type="journal article" date="2015" name="ISME J.">
        <title>Draft Genome Sequence of Streptomyces incarnatus NRRL8089, which Produces the Nucleoside Antibiotic Sinefungin.</title>
        <authorList>
            <person name="Oshima K."/>
            <person name="Hattori M."/>
            <person name="Shimizu H."/>
            <person name="Fukuda K."/>
            <person name="Nemoto M."/>
            <person name="Inagaki K."/>
            <person name="Tamura T."/>
        </authorList>
    </citation>
    <scope>NUCLEOTIDE SEQUENCE</scope>
    <source>
        <strain evidence="7">FACHB-1277</strain>
    </source>
</reference>
<keyword evidence="4 5" id="KW-0472">Membrane</keyword>
<dbReference type="GO" id="GO:0016020">
    <property type="term" value="C:membrane"/>
    <property type="evidence" value="ECO:0007669"/>
    <property type="project" value="UniProtKB-SubCell"/>
</dbReference>
<comment type="subcellular location">
    <subcellularLocation>
        <location evidence="1">Membrane</location>
        <topology evidence="1">Multi-pass membrane protein</topology>
    </subcellularLocation>
</comment>
<name>A0A926Z4R8_9CYAN</name>
<dbReference type="InterPro" id="IPR050925">
    <property type="entry name" value="Rhomboid_protease_S54"/>
</dbReference>
<feature type="domain" description="Peptidase S54 rhomboid" evidence="6">
    <location>
        <begin position="60"/>
        <end position="212"/>
    </location>
</feature>
<comment type="caution">
    <text evidence="7">The sequence shown here is derived from an EMBL/GenBank/DDBJ whole genome shotgun (WGS) entry which is preliminary data.</text>
</comment>
<feature type="transmembrane region" description="Helical" evidence="5">
    <location>
        <begin position="154"/>
        <end position="175"/>
    </location>
</feature>
<dbReference type="RefSeq" id="WP_190349864.1">
    <property type="nucleotide sequence ID" value="NZ_JACJPY010000009.1"/>
</dbReference>
<dbReference type="SUPFAM" id="SSF144091">
    <property type="entry name" value="Rhomboid-like"/>
    <property type="match status" value="1"/>
</dbReference>
<keyword evidence="7" id="KW-0378">Hydrolase</keyword>
<accession>A0A926Z4R8</accession>
<dbReference type="InterPro" id="IPR022764">
    <property type="entry name" value="Peptidase_S54_rhomboid_dom"/>
</dbReference>
<feature type="transmembrane region" description="Helical" evidence="5">
    <location>
        <begin position="100"/>
        <end position="117"/>
    </location>
</feature>
<organism evidence="7 8">
    <name type="scientific">Pseudanabaena cinerea FACHB-1277</name>
    <dbReference type="NCBI Taxonomy" id="2949581"/>
    <lineage>
        <taxon>Bacteria</taxon>
        <taxon>Bacillati</taxon>
        <taxon>Cyanobacteriota</taxon>
        <taxon>Cyanophyceae</taxon>
        <taxon>Pseudanabaenales</taxon>
        <taxon>Pseudanabaenaceae</taxon>
        <taxon>Pseudanabaena</taxon>
        <taxon>Pseudanabaena cinerea</taxon>
    </lineage>
</organism>
<dbReference type="InterPro" id="IPR035952">
    <property type="entry name" value="Rhomboid-like_sf"/>
</dbReference>
<dbReference type="GO" id="GO:0004252">
    <property type="term" value="F:serine-type endopeptidase activity"/>
    <property type="evidence" value="ECO:0007669"/>
    <property type="project" value="InterPro"/>
</dbReference>
<evidence type="ECO:0000256" key="2">
    <source>
        <dbReference type="ARBA" id="ARBA00022692"/>
    </source>
</evidence>
<keyword evidence="8" id="KW-1185">Reference proteome</keyword>
<evidence type="ECO:0000256" key="1">
    <source>
        <dbReference type="ARBA" id="ARBA00004141"/>
    </source>
</evidence>
<evidence type="ECO:0000259" key="6">
    <source>
        <dbReference type="Pfam" id="PF01694"/>
    </source>
</evidence>
<feature type="transmembrane region" description="Helical" evidence="5">
    <location>
        <begin position="15"/>
        <end position="33"/>
    </location>
</feature>
<keyword evidence="3 5" id="KW-1133">Transmembrane helix</keyword>
<gene>
    <name evidence="7" type="ORF">H6F44_05055</name>
</gene>
<proteinExistence type="predicted"/>
<dbReference type="PANTHER" id="PTHR43731:SF26">
    <property type="entry name" value="RHOMBOID-LIKE PROTEIN 10, CHLOROPLASTIC"/>
    <property type="match status" value="1"/>
</dbReference>
<dbReference type="PANTHER" id="PTHR43731">
    <property type="entry name" value="RHOMBOID PROTEASE"/>
    <property type="match status" value="1"/>
</dbReference>
<protein>
    <submittedName>
        <fullName evidence="7">Rhomboid family intramembrane serine protease</fullName>
    </submittedName>
</protein>
<evidence type="ECO:0000256" key="4">
    <source>
        <dbReference type="ARBA" id="ARBA00023136"/>
    </source>
</evidence>
<dbReference type="FunFam" id="1.20.1540.10:FF:000027">
    <property type="entry name" value="Rhomboid family intramembrane serine protease"/>
    <property type="match status" value="1"/>
</dbReference>
<dbReference type="Gene3D" id="1.20.1540.10">
    <property type="entry name" value="Rhomboid-like"/>
    <property type="match status" value="1"/>
</dbReference>
<sequence>MFPLHDDNPTQDTSVVVYALIVINILIFGYQMSLANYQLDEWLRAWAIIPRELTTNSVKELITVFSSQFLHAGILHLAGNMWFLYLFGNNIEDLLGRWKFIIFYLSCGAVAAIVQVMTAPMSAVPMVGASGAISGVMGAYMVKYPRARISSLVFFGFFVTIIPIPAVVFLGLWIAGQTIYAAMTNPNLPGVAYLAHVSGFVMGAIAIAILAKAKR</sequence>
<dbReference type="GO" id="GO:0006508">
    <property type="term" value="P:proteolysis"/>
    <property type="evidence" value="ECO:0007669"/>
    <property type="project" value="UniProtKB-KW"/>
</dbReference>